<dbReference type="EMBL" id="JBCGDP010000003">
    <property type="protein sequence ID" value="MEM0575800.1"/>
    <property type="molecule type" value="Genomic_DNA"/>
</dbReference>
<proteinExistence type="predicted"/>
<accession>A0ABU9NL43</accession>
<evidence type="ECO:0000313" key="2">
    <source>
        <dbReference type="Proteomes" id="UP001468798"/>
    </source>
</evidence>
<reference evidence="1 2" key="1">
    <citation type="submission" date="2024-03" db="EMBL/GenBank/DDBJ databases">
        <title>Two novel species of the genus Flavobacterium exhibiting potentially degradation of complex polysaccharides.</title>
        <authorList>
            <person name="Lian X."/>
        </authorList>
    </citation>
    <scope>NUCLEOTIDE SEQUENCE [LARGE SCALE GENOMIC DNA]</scope>
    <source>
        <strain evidence="1 2">N6</strain>
    </source>
</reference>
<comment type="caution">
    <text evidence="1">The sequence shown here is derived from an EMBL/GenBank/DDBJ whole genome shotgun (WGS) entry which is preliminary data.</text>
</comment>
<gene>
    <name evidence="1" type="ORF">WFZ86_04770</name>
</gene>
<organism evidence="1 2">
    <name type="scientific">Flavobacterium polysaccharolyticum</name>
    <dbReference type="NCBI Taxonomy" id="3133148"/>
    <lineage>
        <taxon>Bacteria</taxon>
        <taxon>Pseudomonadati</taxon>
        <taxon>Bacteroidota</taxon>
        <taxon>Flavobacteriia</taxon>
        <taxon>Flavobacteriales</taxon>
        <taxon>Flavobacteriaceae</taxon>
        <taxon>Flavobacterium</taxon>
    </lineage>
</organism>
<evidence type="ECO:0000313" key="1">
    <source>
        <dbReference type="EMBL" id="MEM0575800.1"/>
    </source>
</evidence>
<dbReference type="RefSeq" id="WP_342690870.1">
    <property type="nucleotide sequence ID" value="NZ_JBCGDP010000003.1"/>
</dbReference>
<name>A0ABU9NL43_9FLAO</name>
<sequence>MNEIKKKHINNNSKIALLFLLVFFNFLLYSAFSAIPIFSSFKLEKENLVQSATKGDHSKLSKITYPTSDMEEDFEYSEIEINPFLQVQNNLFTLNSLGSFFLTTQSKYHKSYFYKKSGLFLLFCNLKYHLS</sequence>
<protein>
    <submittedName>
        <fullName evidence="1">Uncharacterized protein</fullName>
    </submittedName>
</protein>
<dbReference type="Proteomes" id="UP001468798">
    <property type="component" value="Unassembled WGS sequence"/>
</dbReference>
<keyword evidence="2" id="KW-1185">Reference proteome</keyword>